<dbReference type="Pfam" id="PF00664">
    <property type="entry name" value="ABC_membrane"/>
    <property type="match status" value="1"/>
</dbReference>
<dbReference type="PROSITE" id="PS50929">
    <property type="entry name" value="ABC_TM1F"/>
    <property type="match status" value="1"/>
</dbReference>
<evidence type="ECO:0000256" key="6">
    <source>
        <dbReference type="ARBA" id="ARBA00023136"/>
    </source>
</evidence>
<keyword evidence="3" id="KW-0547">Nucleotide-binding</keyword>
<name>A0ABS7MJV6_9ACTN</name>
<dbReference type="Gene3D" id="3.40.50.300">
    <property type="entry name" value="P-loop containing nucleotide triphosphate hydrolases"/>
    <property type="match status" value="1"/>
</dbReference>
<feature type="domain" description="ABC transporter" evidence="8">
    <location>
        <begin position="398"/>
        <end position="632"/>
    </location>
</feature>
<dbReference type="InterPro" id="IPR036640">
    <property type="entry name" value="ABC1_TM_sf"/>
</dbReference>
<proteinExistence type="predicted"/>
<comment type="caution">
    <text evidence="10">The sequence shown here is derived from an EMBL/GenBank/DDBJ whole genome shotgun (WGS) entry which is preliminary data.</text>
</comment>
<dbReference type="Gene3D" id="1.20.1560.10">
    <property type="entry name" value="ABC transporter type 1, transmembrane domain"/>
    <property type="match status" value="1"/>
</dbReference>
<feature type="transmembrane region" description="Helical" evidence="7">
    <location>
        <begin position="121"/>
        <end position="145"/>
    </location>
</feature>
<keyword evidence="11" id="KW-1185">Reference proteome</keyword>
<evidence type="ECO:0000256" key="5">
    <source>
        <dbReference type="ARBA" id="ARBA00022989"/>
    </source>
</evidence>
<feature type="transmembrane region" description="Helical" evidence="7">
    <location>
        <begin position="310"/>
        <end position="328"/>
    </location>
</feature>
<comment type="subcellular location">
    <subcellularLocation>
        <location evidence="1">Cell membrane</location>
        <topology evidence="1">Multi-pass membrane protein</topology>
    </subcellularLocation>
</comment>
<dbReference type="InterPro" id="IPR017871">
    <property type="entry name" value="ABC_transporter-like_CS"/>
</dbReference>
<evidence type="ECO:0000259" key="9">
    <source>
        <dbReference type="PROSITE" id="PS50929"/>
    </source>
</evidence>
<keyword evidence="5 7" id="KW-1133">Transmembrane helix</keyword>
<accession>A0ABS7MJV6</accession>
<evidence type="ECO:0000256" key="1">
    <source>
        <dbReference type="ARBA" id="ARBA00004651"/>
    </source>
</evidence>
<dbReference type="SMART" id="SM00382">
    <property type="entry name" value="AAA"/>
    <property type="match status" value="1"/>
</dbReference>
<evidence type="ECO:0000259" key="8">
    <source>
        <dbReference type="PROSITE" id="PS50893"/>
    </source>
</evidence>
<dbReference type="SUPFAM" id="SSF52540">
    <property type="entry name" value="P-loop containing nucleoside triphosphate hydrolases"/>
    <property type="match status" value="1"/>
</dbReference>
<dbReference type="CDD" id="cd03254">
    <property type="entry name" value="ABCC_Glucan_exporter_like"/>
    <property type="match status" value="1"/>
</dbReference>
<organism evidence="10 11">
    <name type="scientific">Collinsella ureilytica</name>
    <dbReference type="NCBI Taxonomy" id="2869515"/>
    <lineage>
        <taxon>Bacteria</taxon>
        <taxon>Bacillati</taxon>
        <taxon>Actinomycetota</taxon>
        <taxon>Coriobacteriia</taxon>
        <taxon>Coriobacteriales</taxon>
        <taxon>Coriobacteriaceae</taxon>
        <taxon>Collinsella</taxon>
    </lineage>
</organism>
<keyword evidence="4 10" id="KW-0067">ATP-binding</keyword>
<reference evidence="10 11" key="1">
    <citation type="submission" date="2021-08" db="EMBL/GenBank/DDBJ databases">
        <title>Collinsella faecalis sp. nov. isolated from swine faeces.</title>
        <authorList>
            <person name="Oh B.S."/>
            <person name="Lee J.H."/>
        </authorList>
    </citation>
    <scope>NUCLEOTIDE SEQUENCE [LARGE SCALE GENOMIC DNA]</scope>
    <source>
        <strain evidence="10 11">AGMB00827</strain>
    </source>
</reference>
<dbReference type="PANTHER" id="PTHR43394:SF1">
    <property type="entry name" value="ATP-BINDING CASSETTE SUB-FAMILY B MEMBER 10, MITOCHONDRIAL"/>
    <property type="match status" value="1"/>
</dbReference>
<feature type="transmembrane region" description="Helical" evidence="7">
    <location>
        <begin position="68"/>
        <end position="93"/>
    </location>
</feature>
<dbReference type="InterPro" id="IPR011527">
    <property type="entry name" value="ABC1_TM_dom"/>
</dbReference>
<dbReference type="PROSITE" id="PS50893">
    <property type="entry name" value="ABC_TRANSPORTER_2"/>
    <property type="match status" value="1"/>
</dbReference>
<feature type="domain" description="ABC transmembrane type-1" evidence="9">
    <location>
        <begin position="69"/>
        <end position="363"/>
    </location>
</feature>
<keyword evidence="6 7" id="KW-0472">Membrane</keyword>
<dbReference type="EMBL" id="JAIMFO010000006">
    <property type="protein sequence ID" value="MBY4797649.1"/>
    <property type="molecule type" value="Genomic_DNA"/>
</dbReference>
<evidence type="ECO:0000313" key="10">
    <source>
        <dbReference type="EMBL" id="MBY4797649.1"/>
    </source>
</evidence>
<feature type="transmembrane region" description="Helical" evidence="7">
    <location>
        <begin position="222"/>
        <end position="243"/>
    </location>
</feature>
<sequence length="635" mass="69081">MGELLVLAVMRSSSRVVRSTERLLSLKIGEVRAVARHQSSQQEQVSKISPLKTSLALWHAAAGLRWRLVIALLATLAYVACALMTPALSAHIIDAIWTEIQASFAAGKNFVLTLENGGTDLLLYLGLWTFAWIFYSIQVAVMASFSERLNLNLRTRISKKIAHLPLSYLDDKKPGDLISRATNDLDKVSEVLQRGLLQLVLAACMLIGSVMMMAQYNLLLTAVFALFIILSVLATHVIATHTLKVSDQRQRATGVLTGNVEEAYTGRAVLLAFGGEEKSTAALAADADELARTSLIADFLINSSAPAVRFLIRIALVIIAILAGQLLVAGEITIGIFQAFFHYVGMASEPLTQLSQTVNLMQAAIAAAARVFELLDEEEMEPDPASPRVLPAQAPGRVVFSHVRFGYDPARPLMHDVSFVVEAGQKVAIVGATGAGKTTLINLLMRFYEIDGGAIELDGVSTREMRRADLRRRFGMVLQDAWLLEGTIAENIAYGHTGASREEIMAAARAAHVDYFLRTLPQGYETLVSNDAETISQGQRQLITIARAMLLDPAILILDEATSSVDTQTEQEIVAAMEALMYGRTSFVIAHRLSTVVDADMILVMEAGSIIEQGTHAELLKRGGAYAKLYQSQFA</sequence>
<dbReference type="InterPro" id="IPR003593">
    <property type="entry name" value="AAA+_ATPase"/>
</dbReference>
<dbReference type="SUPFAM" id="SSF90123">
    <property type="entry name" value="ABC transporter transmembrane region"/>
    <property type="match status" value="1"/>
</dbReference>
<protein>
    <submittedName>
        <fullName evidence="10">ABC transporter ATP-binding protein/permease</fullName>
    </submittedName>
</protein>
<gene>
    <name evidence="10" type="ORF">K6V98_04675</name>
</gene>
<keyword evidence="2 7" id="KW-0812">Transmembrane</keyword>
<evidence type="ECO:0000256" key="2">
    <source>
        <dbReference type="ARBA" id="ARBA00022692"/>
    </source>
</evidence>
<evidence type="ECO:0000256" key="7">
    <source>
        <dbReference type="SAM" id="Phobius"/>
    </source>
</evidence>
<dbReference type="InterPro" id="IPR003439">
    <property type="entry name" value="ABC_transporter-like_ATP-bd"/>
</dbReference>
<feature type="transmembrane region" description="Helical" evidence="7">
    <location>
        <begin position="196"/>
        <end position="216"/>
    </location>
</feature>
<dbReference type="Proteomes" id="UP000700908">
    <property type="component" value="Unassembled WGS sequence"/>
</dbReference>
<dbReference type="PANTHER" id="PTHR43394">
    <property type="entry name" value="ATP-DEPENDENT PERMEASE MDL1, MITOCHONDRIAL"/>
    <property type="match status" value="1"/>
</dbReference>
<evidence type="ECO:0000256" key="3">
    <source>
        <dbReference type="ARBA" id="ARBA00022741"/>
    </source>
</evidence>
<dbReference type="InterPro" id="IPR027417">
    <property type="entry name" value="P-loop_NTPase"/>
</dbReference>
<evidence type="ECO:0000313" key="11">
    <source>
        <dbReference type="Proteomes" id="UP000700908"/>
    </source>
</evidence>
<evidence type="ECO:0000256" key="4">
    <source>
        <dbReference type="ARBA" id="ARBA00022840"/>
    </source>
</evidence>
<dbReference type="CDD" id="cd18547">
    <property type="entry name" value="ABC_6TM_Tm288_like"/>
    <property type="match status" value="1"/>
</dbReference>
<dbReference type="Pfam" id="PF00005">
    <property type="entry name" value="ABC_tran"/>
    <property type="match status" value="1"/>
</dbReference>
<dbReference type="PROSITE" id="PS00211">
    <property type="entry name" value="ABC_TRANSPORTER_1"/>
    <property type="match status" value="1"/>
</dbReference>
<dbReference type="InterPro" id="IPR039421">
    <property type="entry name" value="Type_1_exporter"/>
</dbReference>
<dbReference type="GO" id="GO:0005524">
    <property type="term" value="F:ATP binding"/>
    <property type="evidence" value="ECO:0007669"/>
    <property type="project" value="UniProtKB-KW"/>
</dbReference>